<reference evidence="3" key="1">
    <citation type="journal article" date="2019" name="Int. J. Syst. Evol. Microbiol.">
        <title>The Global Catalogue of Microorganisms (GCM) 10K type strain sequencing project: providing services to taxonomists for standard genome sequencing and annotation.</title>
        <authorList>
            <consortium name="The Broad Institute Genomics Platform"/>
            <consortium name="The Broad Institute Genome Sequencing Center for Infectious Disease"/>
            <person name="Wu L."/>
            <person name="Ma J."/>
        </authorList>
    </citation>
    <scope>NUCLEOTIDE SEQUENCE [LARGE SCALE GENOMIC DNA]</scope>
    <source>
        <strain evidence="3">JCM 16898</strain>
    </source>
</reference>
<evidence type="ECO:0000313" key="3">
    <source>
        <dbReference type="Proteomes" id="UP001500689"/>
    </source>
</evidence>
<sequence>MGTGPGGVAAHTGPRSRFTVPESRPVSGVPRTRSDSGPATNAGATKVVIRVEQALPSATVSAGKTGPLRPPQRRRTEITRLVQTLARTSVFRSSFADRTGNCTVTR</sequence>
<feature type="region of interest" description="Disordered" evidence="1">
    <location>
        <begin position="1"/>
        <end position="44"/>
    </location>
</feature>
<gene>
    <name evidence="2" type="ORF">GCM10022222_03240</name>
</gene>
<organism evidence="2 3">
    <name type="scientific">Amycolatopsis ultiminotia</name>
    <dbReference type="NCBI Taxonomy" id="543629"/>
    <lineage>
        <taxon>Bacteria</taxon>
        <taxon>Bacillati</taxon>
        <taxon>Actinomycetota</taxon>
        <taxon>Actinomycetes</taxon>
        <taxon>Pseudonocardiales</taxon>
        <taxon>Pseudonocardiaceae</taxon>
        <taxon>Amycolatopsis</taxon>
    </lineage>
</organism>
<protein>
    <submittedName>
        <fullName evidence="2">Uncharacterized protein</fullName>
    </submittedName>
</protein>
<keyword evidence="3" id="KW-1185">Reference proteome</keyword>
<accession>A0ABP6UWV9</accession>
<comment type="caution">
    <text evidence="2">The sequence shown here is derived from an EMBL/GenBank/DDBJ whole genome shotgun (WGS) entry which is preliminary data.</text>
</comment>
<name>A0ABP6UWV9_9PSEU</name>
<proteinExistence type="predicted"/>
<evidence type="ECO:0000256" key="1">
    <source>
        <dbReference type="SAM" id="MobiDB-lite"/>
    </source>
</evidence>
<dbReference type="EMBL" id="BAAAZN010000001">
    <property type="protein sequence ID" value="GAA3524207.1"/>
    <property type="molecule type" value="Genomic_DNA"/>
</dbReference>
<evidence type="ECO:0000313" key="2">
    <source>
        <dbReference type="EMBL" id="GAA3524207.1"/>
    </source>
</evidence>
<dbReference type="Proteomes" id="UP001500689">
    <property type="component" value="Unassembled WGS sequence"/>
</dbReference>